<dbReference type="PROSITE" id="PS00122">
    <property type="entry name" value="CARBOXYLESTERASE_B_1"/>
    <property type="match status" value="1"/>
</dbReference>
<dbReference type="Gene3D" id="3.40.50.1820">
    <property type="entry name" value="alpha/beta hydrolase"/>
    <property type="match status" value="1"/>
</dbReference>
<feature type="domain" description="Carboxylesterase type B" evidence="3">
    <location>
        <begin position="223"/>
        <end position="515"/>
    </location>
</feature>
<evidence type="ECO:0000256" key="2">
    <source>
        <dbReference type="ARBA" id="ARBA00022801"/>
    </source>
</evidence>
<dbReference type="PANTHER" id="PTHR43142">
    <property type="entry name" value="CARBOXYLIC ESTER HYDROLASE"/>
    <property type="match status" value="1"/>
</dbReference>
<dbReference type="AlphaFoldDB" id="A0A6A5TDJ9"/>
<dbReference type="SUPFAM" id="SSF53474">
    <property type="entry name" value="alpha/beta-Hydrolases"/>
    <property type="match status" value="1"/>
</dbReference>
<keyword evidence="2 4" id="KW-0378">Hydrolase</keyword>
<name>A0A6A5TDJ9_9PLEO</name>
<dbReference type="GO" id="GO:0016787">
    <property type="term" value="F:hydrolase activity"/>
    <property type="evidence" value="ECO:0007669"/>
    <property type="project" value="UniProtKB-KW"/>
</dbReference>
<dbReference type="InterPro" id="IPR029058">
    <property type="entry name" value="AB_hydrolase_fold"/>
</dbReference>
<evidence type="ECO:0000313" key="5">
    <source>
        <dbReference type="Proteomes" id="UP000800035"/>
    </source>
</evidence>
<dbReference type="OrthoDB" id="408631at2759"/>
<protein>
    <submittedName>
        <fullName evidence="4">Alpha/beta-hydrolase</fullName>
    </submittedName>
</protein>
<gene>
    <name evidence="4" type="ORF">CC80DRAFT_555940</name>
</gene>
<reference evidence="4" key="1">
    <citation type="journal article" date="2020" name="Stud. Mycol.">
        <title>101 Dothideomycetes genomes: a test case for predicting lifestyles and emergence of pathogens.</title>
        <authorList>
            <person name="Haridas S."/>
            <person name="Albert R."/>
            <person name="Binder M."/>
            <person name="Bloem J."/>
            <person name="Labutti K."/>
            <person name="Salamov A."/>
            <person name="Andreopoulos B."/>
            <person name="Baker S."/>
            <person name="Barry K."/>
            <person name="Bills G."/>
            <person name="Bluhm B."/>
            <person name="Cannon C."/>
            <person name="Castanera R."/>
            <person name="Culley D."/>
            <person name="Daum C."/>
            <person name="Ezra D."/>
            <person name="Gonzalez J."/>
            <person name="Henrissat B."/>
            <person name="Kuo A."/>
            <person name="Liang C."/>
            <person name="Lipzen A."/>
            <person name="Lutzoni F."/>
            <person name="Magnuson J."/>
            <person name="Mondo S."/>
            <person name="Nolan M."/>
            <person name="Ohm R."/>
            <person name="Pangilinan J."/>
            <person name="Park H.-J."/>
            <person name="Ramirez L."/>
            <person name="Alfaro M."/>
            <person name="Sun H."/>
            <person name="Tritt A."/>
            <person name="Yoshinaga Y."/>
            <person name="Zwiers L.-H."/>
            <person name="Turgeon B."/>
            <person name="Goodwin S."/>
            <person name="Spatafora J."/>
            <person name="Crous P."/>
            <person name="Grigoriev I."/>
        </authorList>
    </citation>
    <scope>NUCLEOTIDE SEQUENCE</scope>
    <source>
        <strain evidence="4">CBS 675.92</strain>
    </source>
</reference>
<evidence type="ECO:0000313" key="4">
    <source>
        <dbReference type="EMBL" id="KAF1948836.1"/>
    </source>
</evidence>
<comment type="similarity">
    <text evidence="1">Belongs to the type-B carboxylesterase/lipase family.</text>
</comment>
<dbReference type="Proteomes" id="UP000800035">
    <property type="component" value="Unassembled WGS sequence"/>
</dbReference>
<dbReference type="InterPro" id="IPR019826">
    <property type="entry name" value="Carboxylesterase_B_AS"/>
</dbReference>
<dbReference type="EMBL" id="ML977047">
    <property type="protein sequence ID" value="KAF1948836.1"/>
    <property type="molecule type" value="Genomic_DNA"/>
</dbReference>
<dbReference type="Pfam" id="PF00135">
    <property type="entry name" value="COesterase"/>
    <property type="match status" value="1"/>
</dbReference>
<dbReference type="PANTHER" id="PTHR43142:SF3">
    <property type="entry name" value="PUTATIVE (AFU_ORTHOLOGUE AFUA_3G09070)-RELATED"/>
    <property type="match status" value="1"/>
</dbReference>
<sequence length="713" mass="76992">MTPNARPSNAGLSRRRETSPTVVISELFALWSDWDGYRGLVDGKKRLSSTAAIAGLATFALFLLNASRVDAVANSKLLGTDFTILTHNDLYGNGSPRQAATIVLSARQTNVKSEADCYELSESLWVPGNNTNFGFLRFLDYENVCDDVGIYWIGGHSASGCRAITTLGKIEPQSCDTTLSALCSQSALLSSAEASDPSGKWQVAVSTSDNATVIGYRDKLSFRFLGIQFASIPARFSYSTYKAPSGKLTALEYGAGCFQPFRCDSGPMTCNEECLFLNVWTPALPAKSSSKKKAVMLWIHGGAFTSGFGSETAYDGGNMASRGDVLVITINYRLSTLGFLALENTTLKGNYWLSDQIAALEWVQAHIEDFGGDKDRVTVFGQSAGAASVRALLASPLAQGKFSRAVMQSGSGQKYPSIPEVTNRTEAIIDETGCARADKSAALACLRALDPRVLIGLRNGASMGTVASSPVVDGTYLTSDELLLDGTGSASNAAILTGVVRDDGSPMIPFPKSSNVSQALTEQGYDAAKILDSGLFPVPHTSNTTLDIFNLTSRVTTDAGFRLYAYEMDRSYQITEWSPNPPTCEAPISADHPYGDPTLPYFRCHSGDIYPVFGTIIRQDRYPQDEDDIPLSQYLLDSWTAFGRTRDPNPALDFLQARGFTNTSAAVEQTGKWEQMQGGGPKLRVLSEKPATEGFKEVRQCEVLGVPLDYYVK</sequence>
<dbReference type="InterPro" id="IPR002018">
    <property type="entry name" value="CarbesteraseB"/>
</dbReference>
<keyword evidence="5" id="KW-1185">Reference proteome</keyword>
<evidence type="ECO:0000256" key="1">
    <source>
        <dbReference type="ARBA" id="ARBA00005964"/>
    </source>
</evidence>
<organism evidence="4 5">
    <name type="scientific">Byssothecium circinans</name>
    <dbReference type="NCBI Taxonomy" id="147558"/>
    <lineage>
        <taxon>Eukaryota</taxon>
        <taxon>Fungi</taxon>
        <taxon>Dikarya</taxon>
        <taxon>Ascomycota</taxon>
        <taxon>Pezizomycotina</taxon>
        <taxon>Dothideomycetes</taxon>
        <taxon>Pleosporomycetidae</taxon>
        <taxon>Pleosporales</taxon>
        <taxon>Massarineae</taxon>
        <taxon>Massarinaceae</taxon>
        <taxon>Byssothecium</taxon>
    </lineage>
</organism>
<accession>A0A6A5TDJ9</accession>
<proteinExistence type="inferred from homology"/>
<evidence type="ECO:0000259" key="3">
    <source>
        <dbReference type="Pfam" id="PF00135"/>
    </source>
</evidence>